<keyword evidence="2" id="KW-1185">Reference proteome</keyword>
<protein>
    <submittedName>
        <fullName evidence="1">Uncharacterized protein</fullName>
    </submittedName>
</protein>
<evidence type="ECO:0000313" key="1">
    <source>
        <dbReference type="EMBL" id="KAK9240228.1"/>
    </source>
</evidence>
<sequence length="567" mass="63679">MTSKSGQTGALSSSSEYYDLKSFGRGISTKSEDAQTWFNRGLTWAYAFNHDESANCFEQALMHDPHCAMAYWGLAFALGPNYNKAWTLFDDHDLKLTVERTHHASKRAKTYATNVTPFERALIDAIQFRYPQEYTVKDYSPQSRAYADAMAEVYREFPDDLDVATLYADAMMNLTPWKLWNLHTGKPAPGSRASDAKIVLERALNQDGAYQHPGLLHMYIHLVEMSPAPELGLNAADHLRGLIPDAGHLHHMPSHLDVLIGDYRRSIASNSEANRADEKFLARSGAKNFYSFYRLHNYHSLIYAAMFAGQSKVALDAAARMEASLSEDLLRVQSPPMADWLETFVSVRVHVLVRFGLWQDILQLELPHDSKLYCVTTATIHYAKGVAWAAVGDLEQADRERGLFLSAAKHVPTTRQNFPNKCVDVLAVGAAMLDGEIEYRRGNYDNAFEIFRKSIVLSDGLIYSEPWGWMQPARHAYAALLLERGHVEEAAAVYSADLGLDGTLPRAHQHPNNVWALQGYHESLVRLGRTTEARFIEPQLKLAIAVADIPVKSSCFCRLDTSLVHQK</sequence>
<evidence type="ECO:0000313" key="2">
    <source>
        <dbReference type="Proteomes" id="UP001433508"/>
    </source>
</evidence>
<organism evidence="1 2">
    <name type="scientific">Lipomyces kononenkoae</name>
    <name type="common">Yeast</name>
    <dbReference type="NCBI Taxonomy" id="34357"/>
    <lineage>
        <taxon>Eukaryota</taxon>
        <taxon>Fungi</taxon>
        <taxon>Dikarya</taxon>
        <taxon>Ascomycota</taxon>
        <taxon>Saccharomycotina</taxon>
        <taxon>Lipomycetes</taxon>
        <taxon>Lipomycetales</taxon>
        <taxon>Lipomycetaceae</taxon>
        <taxon>Lipomyces</taxon>
    </lineage>
</organism>
<dbReference type="EMBL" id="MU971341">
    <property type="protein sequence ID" value="KAK9240228.1"/>
    <property type="molecule type" value="Genomic_DNA"/>
</dbReference>
<proteinExistence type="predicted"/>
<name>A0ACC3T8H3_LIPKO</name>
<accession>A0ACC3T8H3</accession>
<gene>
    <name evidence="1" type="ORF">V1525DRAFT_249117</name>
</gene>
<dbReference type="Proteomes" id="UP001433508">
    <property type="component" value="Unassembled WGS sequence"/>
</dbReference>
<comment type="caution">
    <text evidence="1">The sequence shown here is derived from an EMBL/GenBank/DDBJ whole genome shotgun (WGS) entry which is preliminary data.</text>
</comment>
<reference evidence="2" key="1">
    <citation type="journal article" date="2024" name="Front. Bioeng. Biotechnol.">
        <title>Genome-scale model development and genomic sequencing of the oleaginous clade Lipomyces.</title>
        <authorList>
            <person name="Czajka J.J."/>
            <person name="Han Y."/>
            <person name="Kim J."/>
            <person name="Mondo S.J."/>
            <person name="Hofstad B.A."/>
            <person name="Robles A."/>
            <person name="Haridas S."/>
            <person name="Riley R."/>
            <person name="LaButti K."/>
            <person name="Pangilinan J."/>
            <person name="Andreopoulos W."/>
            <person name="Lipzen A."/>
            <person name="Yan J."/>
            <person name="Wang M."/>
            <person name="Ng V."/>
            <person name="Grigoriev I.V."/>
            <person name="Spatafora J.W."/>
            <person name="Magnuson J.K."/>
            <person name="Baker S.E."/>
            <person name="Pomraning K.R."/>
        </authorList>
    </citation>
    <scope>NUCLEOTIDE SEQUENCE [LARGE SCALE GENOMIC DNA]</scope>
    <source>
        <strain evidence="2">CBS 7786</strain>
    </source>
</reference>